<gene>
    <name evidence="2" type="ORF">RF11_07705</name>
</gene>
<accession>A0A0C2N057</accession>
<name>A0A0C2N057_THEKT</name>
<protein>
    <submittedName>
        <fullName evidence="2">Uncharacterized protein</fullName>
    </submittedName>
</protein>
<proteinExistence type="predicted"/>
<keyword evidence="3" id="KW-1185">Reference proteome</keyword>
<keyword evidence="1" id="KW-0732">Signal</keyword>
<sequence length="195" mass="22057">MYLCIILIAACLQGSLTSSLYPPRRLSDNSGLATLNNSSTAATYPLVVYLELNPIWLMGCLGWHFNSQKWGFALIKLRKYKIIHINSRISRSPTVSELSPAYTLEGLRKLYGTGSELSNCRPEQTLIEPMNLESIPEVYYRRSQEDSHSISRSGVNFQLLIVTGRNDSLIPQRHYHLWRGNFERGSQKCCATKSG</sequence>
<dbReference type="AlphaFoldDB" id="A0A0C2N057"/>
<evidence type="ECO:0000313" key="3">
    <source>
        <dbReference type="Proteomes" id="UP000031668"/>
    </source>
</evidence>
<dbReference type="Proteomes" id="UP000031668">
    <property type="component" value="Unassembled WGS sequence"/>
</dbReference>
<evidence type="ECO:0000313" key="2">
    <source>
        <dbReference type="EMBL" id="KII67282.1"/>
    </source>
</evidence>
<dbReference type="EMBL" id="JWZT01003251">
    <property type="protein sequence ID" value="KII67282.1"/>
    <property type="molecule type" value="Genomic_DNA"/>
</dbReference>
<evidence type="ECO:0000256" key="1">
    <source>
        <dbReference type="SAM" id="SignalP"/>
    </source>
</evidence>
<feature type="signal peptide" evidence="1">
    <location>
        <begin position="1"/>
        <end position="17"/>
    </location>
</feature>
<reference evidence="2 3" key="1">
    <citation type="journal article" date="2014" name="Genome Biol. Evol.">
        <title>The genome of the myxosporean Thelohanellus kitauei shows adaptations to nutrient acquisition within its fish host.</title>
        <authorList>
            <person name="Yang Y."/>
            <person name="Xiong J."/>
            <person name="Zhou Z."/>
            <person name="Huo F."/>
            <person name="Miao W."/>
            <person name="Ran C."/>
            <person name="Liu Y."/>
            <person name="Zhang J."/>
            <person name="Feng J."/>
            <person name="Wang M."/>
            <person name="Wang M."/>
            <person name="Wang L."/>
            <person name="Yao B."/>
        </authorList>
    </citation>
    <scope>NUCLEOTIDE SEQUENCE [LARGE SCALE GENOMIC DNA]</scope>
    <source>
        <strain evidence="2">Wuqing</strain>
    </source>
</reference>
<comment type="caution">
    <text evidence="2">The sequence shown here is derived from an EMBL/GenBank/DDBJ whole genome shotgun (WGS) entry which is preliminary data.</text>
</comment>
<organism evidence="2 3">
    <name type="scientific">Thelohanellus kitauei</name>
    <name type="common">Myxosporean</name>
    <dbReference type="NCBI Taxonomy" id="669202"/>
    <lineage>
        <taxon>Eukaryota</taxon>
        <taxon>Metazoa</taxon>
        <taxon>Cnidaria</taxon>
        <taxon>Myxozoa</taxon>
        <taxon>Myxosporea</taxon>
        <taxon>Bivalvulida</taxon>
        <taxon>Platysporina</taxon>
        <taxon>Myxobolidae</taxon>
        <taxon>Thelohanellus</taxon>
    </lineage>
</organism>
<feature type="chain" id="PRO_5002169124" evidence="1">
    <location>
        <begin position="18"/>
        <end position="195"/>
    </location>
</feature>